<evidence type="ECO:0000313" key="1">
    <source>
        <dbReference type="EMBL" id="KAK5947411.1"/>
    </source>
</evidence>
<sequence>MGLVQSLIVVAEAIEPSNEEVDTGIHGEPSNLHKPLPFRSRAPSPITNLDWTVCRVGCKGGFTAIERASTQHHSYTVDNIVLKPWTIMAYPIEAKRCEPESSEPVTTLEICADCFRPRVTMGCDGTFEIGVHPKENYCSEHREMGRRDAIMARSPYRGNAKFGLLGIEAELEERTRVHKCLSHMIALALNGCEDPAALISPLCLRIDRDDGTAPPDIIEVAFELTFIPKLSFSDVYSGHGNIFTHIHSSNCTNKEENVQKSFDAKASEYSKRTCRRIQRAQDRHLDSCPAHAYCRGGLGRYGVMAEGANKDDGIQEPTMPYAMY</sequence>
<keyword evidence="2" id="KW-1185">Reference proteome</keyword>
<comment type="caution">
    <text evidence="1">The sequence shown here is derived from an EMBL/GenBank/DDBJ whole genome shotgun (WGS) entry which is preliminary data.</text>
</comment>
<reference evidence="1 2" key="1">
    <citation type="journal article" date="2023" name="Res Sq">
        <title>Genomic and morphological characterization of Knufia obscura isolated from the Mars 2020 spacecraft assembly facility.</title>
        <authorList>
            <person name="Chander A.M."/>
            <person name="Teixeira M.M."/>
            <person name="Singh N.K."/>
            <person name="Williams M.P."/>
            <person name="Parker C.W."/>
            <person name="Leo P."/>
            <person name="Stajich J.E."/>
            <person name="Torok T."/>
            <person name="Tighe S."/>
            <person name="Mason C.E."/>
            <person name="Venkateswaran K."/>
        </authorList>
    </citation>
    <scope>NUCLEOTIDE SEQUENCE [LARGE SCALE GENOMIC DNA]</scope>
    <source>
        <strain evidence="1 2">CCFEE 5817</strain>
    </source>
</reference>
<evidence type="ECO:0000313" key="2">
    <source>
        <dbReference type="Proteomes" id="UP001334248"/>
    </source>
</evidence>
<protein>
    <submittedName>
        <fullName evidence="1">Uncharacterized protein</fullName>
    </submittedName>
</protein>
<organism evidence="1 2">
    <name type="scientific">Knufia obscura</name>
    <dbReference type="NCBI Taxonomy" id="1635080"/>
    <lineage>
        <taxon>Eukaryota</taxon>
        <taxon>Fungi</taxon>
        <taxon>Dikarya</taxon>
        <taxon>Ascomycota</taxon>
        <taxon>Pezizomycotina</taxon>
        <taxon>Eurotiomycetes</taxon>
        <taxon>Chaetothyriomycetidae</taxon>
        <taxon>Chaetothyriales</taxon>
        <taxon>Trichomeriaceae</taxon>
        <taxon>Knufia</taxon>
    </lineage>
</organism>
<dbReference type="Proteomes" id="UP001334248">
    <property type="component" value="Unassembled WGS sequence"/>
</dbReference>
<dbReference type="GeneID" id="89995010"/>
<name>A0ABR0S3H0_9EURO</name>
<gene>
    <name evidence="1" type="ORF">PMZ80_001561</name>
</gene>
<accession>A0ABR0S3H0</accession>
<dbReference type="RefSeq" id="XP_064735501.1">
    <property type="nucleotide sequence ID" value="XM_064870004.1"/>
</dbReference>
<proteinExistence type="predicted"/>
<dbReference type="EMBL" id="JAVHJV010000001">
    <property type="protein sequence ID" value="KAK5947411.1"/>
    <property type="molecule type" value="Genomic_DNA"/>
</dbReference>